<name>A0ABN8Z856_RANTA</name>
<evidence type="ECO:0000313" key="3">
    <source>
        <dbReference type="Proteomes" id="UP001176941"/>
    </source>
</evidence>
<feature type="compositionally biased region" description="Polar residues" evidence="1">
    <location>
        <begin position="140"/>
        <end position="149"/>
    </location>
</feature>
<evidence type="ECO:0000256" key="1">
    <source>
        <dbReference type="SAM" id="MobiDB-lite"/>
    </source>
</evidence>
<accession>A0ABN8Z856</accession>
<dbReference type="Proteomes" id="UP001176941">
    <property type="component" value="Chromosome 28"/>
</dbReference>
<keyword evidence="3" id="KW-1185">Reference proteome</keyword>
<evidence type="ECO:0000313" key="2">
    <source>
        <dbReference type="EMBL" id="CAI9168987.1"/>
    </source>
</evidence>
<dbReference type="EMBL" id="OX459964">
    <property type="protein sequence ID" value="CAI9168987.1"/>
    <property type="molecule type" value="Genomic_DNA"/>
</dbReference>
<proteinExistence type="predicted"/>
<organism evidence="2 3">
    <name type="scientific">Rangifer tarandus platyrhynchus</name>
    <name type="common">Svalbard reindeer</name>
    <dbReference type="NCBI Taxonomy" id="3082113"/>
    <lineage>
        <taxon>Eukaryota</taxon>
        <taxon>Metazoa</taxon>
        <taxon>Chordata</taxon>
        <taxon>Craniata</taxon>
        <taxon>Vertebrata</taxon>
        <taxon>Euteleostomi</taxon>
        <taxon>Mammalia</taxon>
        <taxon>Eutheria</taxon>
        <taxon>Laurasiatheria</taxon>
        <taxon>Artiodactyla</taxon>
        <taxon>Ruminantia</taxon>
        <taxon>Pecora</taxon>
        <taxon>Cervidae</taxon>
        <taxon>Odocoileinae</taxon>
        <taxon>Rangifer</taxon>
    </lineage>
</organism>
<feature type="region of interest" description="Disordered" evidence="1">
    <location>
        <begin position="140"/>
        <end position="168"/>
    </location>
</feature>
<protein>
    <submittedName>
        <fullName evidence="2">Uncharacterized protein</fullName>
    </submittedName>
</protein>
<sequence length="292" mass="32261">MLADRPGLASRGLAGQSWTANSPLFVRAACQATARTVPPFNLQTRVPRCEPKTHTSTVMLRKSKTSRFFPKAVPFTPDKVHMVLVTVPYMAPSHTLLRNKRLSRGMRKPSMLKYINAAGPGQKDGTQRESKINLQKLNEQQALRGSSPQHRLGRPPPSQGRRGTAGGAMARWEDTAHPCFRRRFSRPCSRILDEHCPPPAAAGRLPGRGPATRAELPSVPRARLGSSVRSWSPCFINPGVIRVVRTDGCISKHCSDALDWDTRFTQRPLTHGPHLAQTEETQVPLVKVRVLG</sequence>
<reference evidence="2" key="1">
    <citation type="submission" date="2023-04" db="EMBL/GenBank/DDBJ databases">
        <authorList>
            <consortium name="ELIXIR-Norway"/>
        </authorList>
    </citation>
    <scope>NUCLEOTIDE SEQUENCE [LARGE SCALE GENOMIC DNA]</scope>
</reference>
<gene>
    <name evidence="2" type="ORF">MRATA1EN1_LOCUS17949</name>
</gene>